<dbReference type="SUPFAM" id="SSF47336">
    <property type="entry name" value="ACP-like"/>
    <property type="match status" value="2"/>
</dbReference>
<dbReference type="InterPro" id="IPR042099">
    <property type="entry name" value="ANL_N_sf"/>
</dbReference>
<comment type="caution">
    <text evidence="6">The sequence shown here is derived from an EMBL/GenBank/DDBJ whole genome shotgun (WGS) entry which is preliminary data.</text>
</comment>
<dbReference type="InterPro" id="IPR020806">
    <property type="entry name" value="PKS_PP-bd"/>
</dbReference>
<dbReference type="SUPFAM" id="SSF56801">
    <property type="entry name" value="Acetyl-CoA synthetase-like"/>
    <property type="match status" value="2"/>
</dbReference>
<evidence type="ECO:0000313" key="6">
    <source>
        <dbReference type="EMBL" id="EWC62837.1"/>
    </source>
</evidence>
<name>W7J1B8_9PSEU</name>
<dbReference type="Gene3D" id="3.30.300.30">
    <property type="match status" value="2"/>
</dbReference>
<dbReference type="Gene3D" id="2.30.38.10">
    <property type="entry name" value="Luciferase, Domain 3"/>
    <property type="match status" value="1"/>
</dbReference>
<organism evidence="6 7">
    <name type="scientific">Actinokineospora spheciospongiae</name>
    <dbReference type="NCBI Taxonomy" id="909613"/>
    <lineage>
        <taxon>Bacteria</taxon>
        <taxon>Bacillati</taxon>
        <taxon>Actinomycetota</taxon>
        <taxon>Actinomycetes</taxon>
        <taxon>Pseudonocardiales</taxon>
        <taxon>Pseudonocardiaceae</taxon>
        <taxon>Actinokineospora</taxon>
    </lineage>
</organism>
<feature type="domain" description="Carrier" evidence="5">
    <location>
        <begin position="493"/>
        <end position="568"/>
    </location>
</feature>
<dbReference type="Pfam" id="PF00550">
    <property type="entry name" value="PP-binding"/>
    <property type="match status" value="2"/>
</dbReference>
<dbReference type="SMART" id="SM00823">
    <property type="entry name" value="PKS_PP"/>
    <property type="match status" value="2"/>
</dbReference>
<dbReference type="InterPro" id="IPR001242">
    <property type="entry name" value="Condensation_dom"/>
</dbReference>
<accession>W7J1B8</accession>
<dbReference type="PROSITE" id="PS00455">
    <property type="entry name" value="AMP_BINDING"/>
    <property type="match status" value="1"/>
</dbReference>
<dbReference type="Pfam" id="PF00501">
    <property type="entry name" value="AMP-binding"/>
    <property type="match status" value="2"/>
</dbReference>
<keyword evidence="2" id="KW-0596">Phosphopantetheine</keyword>
<dbReference type="PATRIC" id="fig|909613.9.peg.1883"/>
<dbReference type="Pfam" id="PF13193">
    <property type="entry name" value="AMP-binding_C"/>
    <property type="match status" value="2"/>
</dbReference>
<dbReference type="PANTHER" id="PTHR45527:SF1">
    <property type="entry name" value="FATTY ACID SYNTHASE"/>
    <property type="match status" value="1"/>
</dbReference>
<keyword evidence="3" id="KW-0597">Phosphoprotein</keyword>
<dbReference type="Gene3D" id="3.30.559.30">
    <property type="entry name" value="Nonribosomal peptide synthetase, condensation domain"/>
    <property type="match status" value="1"/>
</dbReference>
<evidence type="ECO:0000256" key="1">
    <source>
        <dbReference type="ARBA" id="ARBA00001957"/>
    </source>
</evidence>
<protein>
    <submittedName>
        <fullName evidence="6">Non-ribosomal peptide synthetase</fullName>
    </submittedName>
</protein>
<dbReference type="InterPro" id="IPR000873">
    <property type="entry name" value="AMP-dep_synth/lig_dom"/>
</dbReference>
<dbReference type="InterPro" id="IPR009081">
    <property type="entry name" value="PP-bd_ACP"/>
</dbReference>
<dbReference type="SUPFAM" id="SSF52777">
    <property type="entry name" value="CoA-dependent acyltransferases"/>
    <property type="match status" value="2"/>
</dbReference>
<dbReference type="FunFam" id="3.40.50.12780:FF:000012">
    <property type="entry name" value="Non-ribosomal peptide synthetase"/>
    <property type="match status" value="1"/>
</dbReference>
<dbReference type="RefSeq" id="WP_052020944.1">
    <property type="nucleotide sequence ID" value="NZ_AYXG01000070.1"/>
</dbReference>
<dbReference type="InterPro" id="IPR010071">
    <property type="entry name" value="AA_adenyl_dom"/>
</dbReference>
<dbReference type="GO" id="GO:0072330">
    <property type="term" value="P:monocarboxylic acid biosynthetic process"/>
    <property type="evidence" value="ECO:0007669"/>
    <property type="project" value="UniProtKB-ARBA"/>
</dbReference>
<comment type="cofactor">
    <cofactor evidence="1">
        <name>pantetheine 4'-phosphate</name>
        <dbReference type="ChEBI" id="CHEBI:47942"/>
    </cofactor>
</comment>
<dbReference type="Pfam" id="PF00668">
    <property type="entry name" value="Condensation"/>
    <property type="match status" value="1"/>
</dbReference>
<dbReference type="FunFam" id="2.30.38.10:FF:000001">
    <property type="entry name" value="Non-ribosomal peptide synthetase PvdI"/>
    <property type="match status" value="1"/>
</dbReference>
<dbReference type="Gene3D" id="3.40.50.12780">
    <property type="entry name" value="N-terminal domain of ligase-like"/>
    <property type="match status" value="1"/>
</dbReference>
<dbReference type="InterPro" id="IPR023213">
    <property type="entry name" value="CAT-like_dom_sf"/>
</dbReference>
<dbReference type="CDD" id="cd19531">
    <property type="entry name" value="LCL_NRPS-like"/>
    <property type="match status" value="1"/>
</dbReference>
<dbReference type="Proteomes" id="UP000019277">
    <property type="component" value="Unassembled WGS sequence"/>
</dbReference>
<feature type="domain" description="Carrier" evidence="5">
    <location>
        <begin position="1569"/>
        <end position="1644"/>
    </location>
</feature>
<dbReference type="NCBIfam" id="TIGR01733">
    <property type="entry name" value="AA-adenyl-dom"/>
    <property type="match status" value="2"/>
</dbReference>
<dbReference type="InterPro" id="IPR006162">
    <property type="entry name" value="Ppantetheine_attach_site"/>
</dbReference>
<sequence length="1689" mass="179705">MSPSSPLFQDVFHHHAATTPTAPAVRFGDRALTYAELADRADRLAAALLRRGVRRGDLVGVAARPSLELAVSILGILRAGAAWLPLDPAYPGERLRYMVTDAKVGLLLADGPTGDVLSGGVVDVLSPAAGEDPAGVEFPEVGPEDLAYVIYTSGSTGRPKGVQLTHGGLANLAAAQLGLFEAGPGARVLQFAPTSFDASVFEIAMALGSGAELLLAPRDAIAPGPGLADFLRAHRVTHVTLPPSVLATVGRAELPELRVLVCAGEALPEPLAEQWSPGRRMFNAYGPTETTVWASTAEVVPGGGKPGIGTVIPGATAHVLDEQGRLVPAGTTGELAIGGAGVARGYLDRPELTAEKFIDHPVTGERLYRTGDRVVQAADGTLDFLGRVDHQVKLRGFRIEPGEVAAELVAHPAVADSVVVVRDDGAGERLVGYAVADGVTGADLVEHLRGLLPAHMVPSAVVVLAEMPLSPSGKIDRTALPAPEREPGADYVEPSTPTERALAEILVELLGLPRVGVNDDFFDLGGHSLLAGRYAARVRSSLGRELPLGRLYETRTVAATAALLDAGGSGEDAPVVPPITAGAVAEGEPVALAHPQERIWFLESLSPGNLAYNAQATIRLRGPLDVGALRAALDEVVRRQAIYRTAFLPIDGRPMQVVHPPMPVPLPVLDLTDLPEDAREERAEEIVRETVADPFDLVAPPLARWVLVRLAADDHSLIHVEHHLVHDGWSYGVYLNEVQELYTATVEGRPSPLPELPVSYVDFAAWQRDWMRGDVLDRYLGFWTEELAGAPAALDLPTDRPRPASQSFAGRALNLDLPGDLCQALRAYSHARGVTLYSTMLAGFAAVVSRYAQQDDVVVGSGVANRRLADVEQVIGMIVNTLALRVRLDGEPTFDELVRRTHETVGRANEWQDMPLDKLVNALPLRHDPSRNPLFQVMFSFHDSQVPSLEFAGLTGTVKERHNNSAKTDINVVVIPRAEQRAGRGLDGSAGAITLIWEYATDLFDESTMRLMVERFQTLLRAAVAAPHTPASRLPLTTDADEARLVAAATGDRVPFPDDRTIAELFAEQVATDPTAVAIVDGEVELTYAELNDRACRIATLLRERGVDRETPVGVMLERGHELLTVLLAVAKAGGAYVPLDPGYPQQRLRWMLADADAPVVVTRSDLRDRLGARTGVLAIDEWTDALAEAAPWTGPTGARADTIAYTMFTSGSTGRPKGVQVPHRAIARLVKGSTFAAFGPGERFAQVADASFDALTFELWGALLNGGAVCVIPSDELLAPGGLGRALKAGGVTGMFLTSALFTEVVAGHPDSFSGLRTLMVGGDALNVGRVRALLALDPAQRPDRLVNGYGPTETTTFAVCHHIEHVAEGAPSVPIGRPIANTTAHVLDARLRPVPDGVPGELFLGGPGVARGYANRPALTADRFLPDPFAADGSRLYRTGDRVRRLGDGTIEFLGRVDDQVKIRGFRIEPGEVESALGEHPGLAQVAVVVDEPPSGKRLVAYTVARPGQQLGPTALREFLADRLPPHLVPAVFVELPELPLTASGKLDRRALPAVGDERPASGDFVAPRPGTETEVADLVAAALGLARVGAHDDFFALGGHSLLAMRLVARINEMWSCDVALRDFLHTPTVARLAERVDATRGGGGAAAIGAGPGAEELLLDRLDELTDEEVDALLRETELNTETER</sequence>
<dbReference type="GO" id="GO:0044550">
    <property type="term" value="P:secondary metabolite biosynthetic process"/>
    <property type="evidence" value="ECO:0007669"/>
    <property type="project" value="UniProtKB-ARBA"/>
</dbReference>
<reference evidence="6 7" key="1">
    <citation type="journal article" date="2014" name="Genome Announc.">
        <title>Draft Genome Sequence of the Antitrypanosomally Active Sponge-Associated Bacterium Actinokineospora sp. Strain EG49.</title>
        <authorList>
            <person name="Harjes J."/>
            <person name="Ryu T."/>
            <person name="Abdelmohsen U.R."/>
            <person name="Moitinho-Silva L."/>
            <person name="Horn H."/>
            <person name="Ravasi T."/>
            <person name="Hentschel U."/>
        </authorList>
    </citation>
    <scope>NUCLEOTIDE SEQUENCE [LARGE SCALE GENOMIC DNA]</scope>
    <source>
        <strain evidence="6 7">EG49</strain>
    </source>
</reference>
<dbReference type="eggNOG" id="COG1020">
    <property type="taxonomic scope" value="Bacteria"/>
</dbReference>
<proteinExistence type="predicted"/>
<dbReference type="InterPro" id="IPR029058">
    <property type="entry name" value="AB_hydrolase_fold"/>
</dbReference>
<dbReference type="GO" id="GO:0043041">
    <property type="term" value="P:amino acid activation for nonribosomal peptide biosynthetic process"/>
    <property type="evidence" value="ECO:0007669"/>
    <property type="project" value="TreeGrafter"/>
</dbReference>
<dbReference type="InterPro" id="IPR045851">
    <property type="entry name" value="AMP-bd_C_sf"/>
</dbReference>
<dbReference type="GO" id="GO:0003824">
    <property type="term" value="F:catalytic activity"/>
    <property type="evidence" value="ECO:0007669"/>
    <property type="project" value="InterPro"/>
</dbReference>
<evidence type="ECO:0000256" key="4">
    <source>
        <dbReference type="SAM" id="MobiDB-lite"/>
    </source>
</evidence>
<gene>
    <name evidence="6" type="ORF">UO65_1871</name>
</gene>
<evidence type="ECO:0000313" key="7">
    <source>
        <dbReference type="Proteomes" id="UP000019277"/>
    </source>
</evidence>
<evidence type="ECO:0000256" key="2">
    <source>
        <dbReference type="ARBA" id="ARBA00022450"/>
    </source>
</evidence>
<dbReference type="Gene3D" id="3.30.559.10">
    <property type="entry name" value="Chloramphenicol acetyltransferase-like domain"/>
    <property type="match status" value="1"/>
</dbReference>
<dbReference type="Gene3D" id="3.40.50.1820">
    <property type="entry name" value="alpha/beta hydrolase"/>
    <property type="match status" value="1"/>
</dbReference>
<dbReference type="InterPro" id="IPR025110">
    <property type="entry name" value="AMP-bd_C"/>
</dbReference>
<feature type="region of interest" description="Disordered" evidence="4">
    <location>
        <begin position="475"/>
        <end position="495"/>
    </location>
</feature>
<dbReference type="PROSITE" id="PS00012">
    <property type="entry name" value="PHOSPHOPANTETHEINE"/>
    <property type="match status" value="1"/>
</dbReference>
<dbReference type="Gene3D" id="3.40.50.980">
    <property type="match status" value="2"/>
</dbReference>
<evidence type="ECO:0000259" key="5">
    <source>
        <dbReference type="PROSITE" id="PS50075"/>
    </source>
</evidence>
<dbReference type="Gene3D" id="1.10.1200.10">
    <property type="entry name" value="ACP-like"/>
    <property type="match status" value="1"/>
</dbReference>
<dbReference type="FunFam" id="3.40.50.980:FF:000001">
    <property type="entry name" value="Non-ribosomal peptide synthetase"/>
    <property type="match status" value="2"/>
</dbReference>
<dbReference type="FunFam" id="3.30.300.30:FF:000010">
    <property type="entry name" value="Enterobactin synthetase component F"/>
    <property type="match status" value="1"/>
</dbReference>
<dbReference type="InterPro" id="IPR036736">
    <property type="entry name" value="ACP-like_sf"/>
</dbReference>
<dbReference type="GO" id="GO:0008610">
    <property type="term" value="P:lipid biosynthetic process"/>
    <property type="evidence" value="ECO:0007669"/>
    <property type="project" value="UniProtKB-ARBA"/>
</dbReference>
<dbReference type="PANTHER" id="PTHR45527">
    <property type="entry name" value="NONRIBOSOMAL PEPTIDE SYNTHETASE"/>
    <property type="match status" value="1"/>
</dbReference>
<dbReference type="PROSITE" id="PS50075">
    <property type="entry name" value="CARRIER"/>
    <property type="match status" value="2"/>
</dbReference>
<dbReference type="FunFam" id="1.10.1200.10:FF:000016">
    <property type="entry name" value="Non-ribosomal peptide synthase"/>
    <property type="match status" value="2"/>
</dbReference>
<dbReference type="CDD" id="cd12117">
    <property type="entry name" value="A_NRPS_Srf_like"/>
    <property type="match status" value="1"/>
</dbReference>
<evidence type="ECO:0000256" key="3">
    <source>
        <dbReference type="ARBA" id="ARBA00022553"/>
    </source>
</evidence>
<dbReference type="EMBL" id="AYXG01000070">
    <property type="protein sequence ID" value="EWC62837.1"/>
    <property type="molecule type" value="Genomic_DNA"/>
</dbReference>
<keyword evidence="7" id="KW-1185">Reference proteome</keyword>
<dbReference type="InterPro" id="IPR020845">
    <property type="entry name" value="AMP-binding_CS"/>
</dbReference>
<dbReference type="STRING" id="909613.UO65_1871"/>
<dbReference type="GO" id="GO:0031177">
    <property type="term" value="F:phosphopantetheine binding"/>
    <property type="evidence" value="ECO:0007669"/>
    <property type="project" value="InterPro"/>
</dbReference>
<dbReference type="GO" id="GO:0005737">
    <property type="term" value="C:cytoplasm"/>
    <property type="evidence" value="ECO:0007669"/>
    <property type="project" value="TreeGrafter"/>
</dbReference>